<name>A0A7W4ZRB4_9ACTN</name>
<evidence type="ECO:0000313" key="3">
    <source>
        <dbReference type="Proteomes" id="UP000572907"/>
    </source>
</evidence>
<dbReference type="Proteomes" id="UP000572907">
    <property type="component" value="Unassembled WGS sequence"/>
</dbReference>
<gene>
    <name evidence="2" type="ORF">FHS41_003701</name>
</gene>
<dbReference type="RefSeq" id="WP_184592807.1">
    <property type="nucleotide sequence ID" value="NZ_BMUP01000005.1"/>
</dbReference>
<accession>A0A7W4ZRB4</accession>
<keyword evidence="3" id="KW-1185">Reference proteome</keyword>
<feature type="region of interest" description="Disordered" evidence="1">
    <location>
        <begin position="62"/>
        <end position="88"/>
    </location>
</feature>
<comment type="caution">
    <text evidence="2">The sequence shown here is derived from an EMBL/GenBank/DDBJ whole genome shotgun (WGS) entry which is preliminary data.</text>
</comment>
<dbReference type="EMBL" id="JACHXE010000003">
    <property type="protein sequence ID" value="MBB3077213.1"/>
    <property type="molecule type" value="Genomic_DNA"/>
</dbReference>
<protein>
    <submittedName>
        <fullName evidence="2">Uncharacterized protein</fullName>
    </submittedName>
</protein>
<organism evidence="2 3">
    <name type="scientific">Streptomyces violarus</name>
    <dbReference type="NCBI Taxonomy" id="67380"/>
    <lineage>
        <taxon>Bacteria</taxon>
        <taxon>Bacillati</taxon>
        <taxon>Actinomycetota</taxon>
        <taxon>Actinomycetes</taxon>
        <taxon>Kitasatosporales</taxon>
        <taxon>Streptomycetaceae</taxon>
        <taxon>Streptomyces</taxon>
    </lineage>
</organism>
<evidence type="ECO:0000256" key="1">
    <source>
        <dbReference type="SAM" id="MobiDB-lite"/>
    </source>
</evidence>
<feature type="compositionally biased region" description="Pro residues" evidence="1">
    <location>
        <begin position="78"/>
        <end position="88"/>
    </location>
</feature>
<sequence length="88" mass="9277">MAPDKPTSLITVTLPSGATLEDALRQLGIGRDAVDTDYGLVDLHNGTYALLVTEAVAERVHGTPGAQGPYANPKIEPFGPPQPRPDED</sequence>
<reference evidence="2 3" key="1">
    <citation type="submission" date="2020-08" db="EMBL/GenBank/DDBJ databases">
        <title>Genomic Encyclopedia of Type Strains, Phase III (KMG-III): the genomes of soil and plant-associated and newly described type strains.</title>
        <authorList>
            <person name="Whitman W."/>
        </authorList>
    </citation>
    <scope>NUCLEOTIDE SEQUENCE [LARGE SCALE GENOMIC DNA]</scope>
    <source>
        <strain evidence="2 3">CECT 3237</strain>
    </source>
</reference>
<evidence type="ECO:0000313" key="2">
    <source>
        <dbReference type="EMBL" id="MBB3077213.1"/>
    </source>
</evidence>
<proteinExistence type="predicted"/>
<dbReference type="AlphaFoldDB" id="A0A7W4ZRB4"/>